<evidence type="ECO:0000256" key="2">
    <source>
        <dbReference type="ARBA" id="ARBA00022679"/>
    </source>
</evidence>
<proteinExistence type="inferred from homology"/>
<evidence type="ECO:0000313" key="4">
    <source>
        <dbReference type="RefSeq" id="XP_015897692.1"/>
    </source>
</evidence>
<dbReference type="InterPro" id="IPR023213">
    <property type="entry name" value="CAT-like_dom_sf"/>
</dbReference>
<dbReference type="GO" id="GO:0016740">
    <property type="term" value="F:transferase activity"/>
    <property type="evidence" value="ECO:0007669"/>
    <property type="project" value="UniProtKB-KW"/>
</dbReference>
<dbReference type="KEGG" id="zju:107431319"/>
<dbReference type="AlphaFoldDB" id="A0A6P6GLA0"/>
<dbReference type="SMR" id="A0A6P6GLA0"/>
<organism evidence="3 4">
    <name type="scientific">Ziziphus jujuba</name>
    <name type="common">Chinese jujube</name>
    <name type="synonym">Ziziphus sativa</name>
    <dbReference type="NCBI Taxonomy" id="326968"/>
    <lineage>
        <taxon>Eukaryota</taxon>
        <taxon>Viridiplantae</taxon>
        <taxon>Streptophyta</taxon>
        <taxon>Embryophyta</taxon>
        <taxon>Tracheophyta</taxon>
        <taxon>Spermatophyta</taxon>
        <taxon>Magnoliopsida</taxon>
        <taxon>eudicotyledons</taxon>
        <taxon>Gunneridae</taxon>
        <taxon>Pentapetalae</taxon>
        <taxon>rosids</taxon>
        <taxon>fabids</taxon>
        <taxon>Rosales</taxon>
        <taxon>Rhamnaceae</taxon>
        <taxon>Paliureae</taxon>
        <taxon>Ziziphus</taxon>
    </lineage>
</organism>
<sequence length="459" mass="51387">MAISSSLPCLAFHVKRCKPELVVPSKPTPYEVKYLSDIDDQEGLRFQVPLLWFYKNNNNRNNATPSMELGKDPVKVIREGLGEALVYYYPLAGRLMEGYNRKLIVECNGKGVLFIEADADISLDQLGDRIQPPCSFLDEFLCNVSGSEGILGSPLFLIQVTRLACGGFVLALRFNHTICDAFGVFQFLKTIAEMANGAEEPSIPPVWQRELLSARNPPRVTCIHHEFQQAMTGKVNLDQTNLVQRSFFFGPKQMMAIRAHLPPKLGSFSRYELLTACLWRCRTLALKLDPQDVVRVSCLVTARGRNRGPNLPLGYYGNAFAYPAAVSKAGVLCKNSLGYAAELVKKAKAEMSQEYIRSVADLMVIKGRPPYIEKGNFLVSDMTNARLGDVDFGWGLPEYAGPAMAFPRISFYVKYRNKREDGILVPICLPFLAMERFQKELMAMTQEEKPKAIKITSTL</sequence>
<dbReference type="GO" id="GO:0009836">
    <property type="term" value="P:fruit ripening, climacteric"/>
    <property type="evidence" value="ECO:0007669"/>
    <property type="project" value="UniProtKB-ARBA"/>
</dbReference>
<accession>A0A6P6GLA0</accession>
<dbReference type="Proteomes" id="UP001652623">
    <property type="component" value="Chromosome 6"/>
</dbReference>
<name>A0A6P6GLA0_ZIZJJ</name>
<dbReference type="Gene3D" id="3.30.559.10">
    <property type="entry name" value="Chloramphenicol acetyltransferase-like domain"/>
    <property type="match status" value="2"/>
</dbReference>
<dbReference type="PANTHER" id="PTHR31147">
    <property type="entry name" value="ACYL TRANSFERASE 4"/>
    <property type="match status" value="1"/>
</dbReference>
<dbReference type="GeneID" id="107431319"/>
<protein>
    <submittedName>
        <fullName evidence="4">Alcohol acyl transferase 1 allele GSa-like</fullName>
    </submittedName>
</protein>
<keyword evidence="2" id="KW-0808">Transferase</keyword>
<keyword evidence="3" id="KW-1185">Reference proteome</keyword>
<dbReference type="Pfam" id="PF02458">
    <property type="entry name" value="Transferase"/>
    <property type="match status" value="1"/>
</dbReference>
<evidence type="ECO:0000256" key="1">
    <source>
        <dbReference type="ARBA" id="ARBA00009861"/>
    </source>
</evidence>
<evidence type="ECO:0000313" key="3">
    <source>
        <dbReference type="Proteomes" id="UP001652623"/>
    </source>
</evidence>
<gene>
    <name evidence="4" type="primary">LOC107431319</name>
</gene>
<dbReference type="PANTHER" id="PTHR31147:SF66">
    <property type="entry name" value="OS05G0315700 PROTEIN"/>
    <property type="match status" value="1"/>
</dbReference>
<dbReference type="InterPro" id="IPR050898">
    <property type="entry name" value="Plant_acyltransferase"/>
</dbReference>
<dbReference type="RefSeq" id="XP_015897692.1">
    <property type="nucleotide sequence ID" value="XM_016042206.4"/>
</dbReference>
<comment type="similarity">
    <text evidence="1">Belongs to the plant acyltransferase family.</text>
</comment>
<reference evidence="4" key="1">
    <citation type="submission" date="2025-08" db="UniProtKB">
        <authorList>
            <consortium name="RefSeq"/>
        </authorList>
    </citation>
    <scope>IDENTIFICATION</scope>
    <source>
        <tissue evidence="4">Seedling</tissue>
    </source>
</reference>